<evidence type="ECO:0000256" key="4">
    <source>
        <dbReference type="ARBA" id="ARBA00022917"/>
    </source>
</evidence>
<dbReference type="GO" id="GO:0006428">
    <property type="term" value="P:isoleucyl-tRNA aminoacylation"/>
    <property type="evidence" value="ECO:0007669"/>
    <property type="project" value="TreeGrafter"/>
</dbReference>
<dbReference type="CDD" id="cd07961">
    <property type="entry name" value="Anticodon_Ia_Ile_ABEc"/>
    <property type="match status" value="1"/>
</dbReference>
<dbReference type="PANTHER" id="PTHR42780">
    <property type="entry name" value="SOLEUCYL-TRNA SYNTHETASE"/>
    <property type="match status" value="1"/>
</dbReference>
<dbReference type="Pfam" id="PF19302">
    <property type="entry name" value="DUF5915"/>
    <property type="match status" value="1"/>
</dbReference>
<dbReference type="PANTHER" id="PTHR42780:SF1">
    <property type="entry name" value="ISOLEUCINE--TRNA LIGASE, CYTOPLASMIC"/>
    <property type="match status" value="1"/>
</dbReference>
<dbReference type="InterPro" id="IPR023586">
    <property type="entry name" value="Ile-tRNA-ligase_type2"/>
</dbReference>
<evidence type="ECO:0000256" key="1">
    <source>
        <dbReference type="ARBA" id="ARBA00022598"/>
    </source>
</evidence>
<feature type="domain" description="Methionyl/Valyl/Leucyl/Isoleucyl-tRNA synthetase anticodon-binding" evidence="6">
    <location>
        <begin position="59"/>
        <end position="210"/>
    </location>
</feature>
<organism evidence="7">
    <name type="scientific">marine metagenome</name>
    <dbReference type="NCBI Taxonomy" id="408172"/>
    <lineage>
        <taxon>unclassified sequences</taxon>
        <taxon>metagenomes</taxon>
        <taxon>ecological metagenomes</taxon>
    </lineage>
</organism>
<evidence type="ECO:0000256" key="5">
    <source>
        <dbReference type="ARBA" id="ARBA00023146"/>
    </source>
</evidence>
<dbReference type="EMBL" id="UINC01114677">
    <property type="protein sequence ID" value="SVC85155.1"/>
    <property type="molecule type" value="Genomic_DNA"/>
</dbReference>
<dbReference type="GO" id="GO:0004822">
    <property type="term" value="F:isoleucine-tRNA ligase activity"/>
    <property type="evidence" value="ECO:0007669"/>
    <property type="project" value="InterPro"/>
</dbReference>
<dbReference type="InterPro" id="IPR033709">
    <property type="entry name" value="Anticodon_Ile_ABEc"/>
</dbReference>
<keyword evidence="1" id="KW-0436">Ligase</keyword>
<keyword evidence="3" id="KW-0067">ATP-binding</keyword>
<dbReference type="SUPFAM" id="SSF47323">
    <property type="entry name" value="Anticodon-binding domain of a subclass of class I aminoacyl-tRNA synthetases"/>
    <property type="match status" value="1"/>
</dbReference>
<evidence type="ECO:0000256" key="2">
    <source>
        <dbReference type="ARBA" id="ARBA00022741"/>
    </source>
</evidence>
<gene>
    <name evidence="7" type="ORF">METZ01_LOCUS338009</name>
</gene>
<dbReference type="GO" id="GO:0000049">
    <property type="term" value="F:tRNA binding"/>
    <property type="evidence" value="ECO:0007669"/>
    <property type="project" value="InterPro"/>
</dbReference>
<accession>A0A382QJU0</accession>
<feature type="non-terminal residue" evidence="7">
    <location>
        <position position="1"/>
    </location>
</feature>
<keyword evidence="5" id="KW-0030">Aminoacyl-tRNA synthetase</keyword>
<evidence type="ECO:0000259" key="6">
    <source>
        <dbReference type="Pfam" id="PF08264"/>
    </source>
</evidence>
<keyword evidence="2" id="KW-0547">Nucleotide-binding</keyword>
<evidence type="ECO:0000256" key="3">
    <source>
        <dbReference type="ARBA" id="ARBA00022840"/>
    </source>
</evidence>
<sequence length="332" mass="37805">LARLSPEVLKRISVEIVQDVASSFINTFWNTYSFFMLYARIDEVDISRDIPVAERPEIDRWVLALLNKTIRKCTRALDNFDAKSAGEEIESFVDQLSNWYVRRNRRRFWKSTDPEDKQSAYLTLYGCLDGLHRLMAPFVPFIAEHVYQNLVRSIDRDAAISVHMNSWPEVDPVCDDDALLYEIGVVQKVVYLARAARGQSGVRTRQPLSKMLVHPPDDLARKAIEDHKGQVLEELNVKKLEFINREAGLVNYRIKPNLPKLGKQYGRRLPQIKRALEDVNGVDIAAKVDRGEEITIEVAGELLTLKSEDLLIETTSAEGYACGKEGGYLIAL</sequence>
<dbReference type="InterPro" id="IPR013155">
    <property type="entry name" value="M/V/L/I-tRNA-synth_anticd-bd"/>
</dbReference>
<dbReference type="Gene3D" id="1.10.730.10">
    <property type="entry name" value="Isoleucyl-tRNA Synthetase, Domain 1"/>
    <property type="match status" value="1"/>
</dbReference>
<dbReference type="AlphaFoldDB" id="A0A382QJU0"/>
<dbReference type="Pfam" id="PF08264">
    <property type="entry name" value="Anticodon_1"/>
    <property type="match status" value="1"/>
</dbReference>
<protein>
    <recommendedName>
        <fullName evidence="6">Methionyl/Valyl/Leucyl/Isoleucyl-tRNA synthetase anticodon-binding domain-containing protein</fullName>
    </recommendedName>
</protein>
<proteinExistence type="predicted"/>
<keyword evidence="4" id="KW-0648">Protein biosynthesis</keyword>
<name>A0A382QJU0_9ZZZZ</name>
<dbReference type="InterPro" id="IPR009080">
    <property type="entry name" value="tRNAsynth_Ia_anticodon-bd"/>
</dbReference>
<feature type="non-terminal residue" evidence="7">
    <location>
        <position position="332"/>
    </location>
</feature>
<reference evidence="7" key="1">
    <citation type="submission" date="2018-05" db="EMBL/GenBank/DDBJ databases">
        <authorList>
            <person name="Lanie J.A."/>
            <person name="Ng W.-L."/>
            <person name="Kazmierczak K.M."/>
            <person name="Andrzejewski T.M."/>
            <person name="Davidsen T.M."/>
            <person name="Wayne K.J."/>
            <person name="Tettelin H."/>
            <person name="Glass J.I."/>
            <person name="Rusch D."/>
            <person name="Podicherti R."/>
            <person name="Tsui H.-C.T."/>
            <person name="Winkler M.E."/>
        </authorList>
    </citation>
    <scope>NUCLEOTIDE SEQUENCE</scope>
</reference>
<dbReference type="GO" id="GO:0005524">
    <property type="term" value="F:ATP binding"/>
    <property type="evidence" value="ECO:0007669"/>
    <property type="project" value="UniProtKB-KW"/>
</dbReference>
<evidence type="ECO:0000313" key="7">
    <source>
        <dbReference type="EMBL" id="SVC85155.1"/>
    </source>
</evidence>